<comment type="caution">
    <text evidence="1">The sequence shown here is derived from an EMBL/GenBank/DDBJ whole genome shotgun (WGS) entry which is preliminary data.</text>
</comment>
<reference evidence="1" key="1">
    <citation type="submission" date="2017-05" db="EMBL/GenBank/DDBJ databases">
        <authorList>
            <person name="Varghese N."/>
            <person name="Submissions S."/>
        </authorList>
    </citation>
    <scope>NUCLEOTIDE SEQUENCE</scope>
    <source>
        <strain evidence="1">Su22</strain>
    </source>
</reference>
<organism evidence="1 2">
    <name type="scientific">Anoxynatronum buryatiense</name>
    <dbReference type="NCBI Taxonomy" id="489973"/>
    <lineage>
        <taxon>Bacteria</taxon>
        <taxon>Bacillati</taxon>
        <taxon>Bacillota</taxon>
        <taxon>Clostridia</taxon>
        <taxon>Eubacteriales</taxon>
        <taxon>Clostridiaceae</taxon>
        <taxon>Anoxynatronum</taxon>
    </lineage>
</organism>
<dbReference type="RefSeq" id="WP_283409279.1">
    <property type="nucleotide sequence ID" value="NZ_FXUF01000006.1"/>
</dbReference>
<dbReference type="AlphaFoldDB" id="A0AA45WW64"/>
<dbReference type="InterPro" id="IPR011004">
    <property type="entry name" value="Trimer_LpxA-like_sf"/>
</dbReference>
<dbReference type="SUPFAM" id="SSF51161">
    <property type="entry name" value="Trimeric LpxA-like enzymes"/>
    <property type="match status" value="1"/>
</dbReference>
<dbReference type="PANTHER" id="PTHR42811">
    <property type="entry name" value="SERINE ACETYLTRANSFERASE"/>
    <property type="match status" value="1"/>
</dbReference>
<evidence type="ECO:0000313" key="2">
    <source>
        <dbReference type="Proteomes" id="UP001158066"/>
    </source>
</evidence>
<dbReference type="Proteomes" id="UP001158066">
    <property type="component" value="Unassembled WGS sequence"/>
</dbReference>
<dbReference type="EMBL" id="FXUF01000006">
    <property type="protein sequence ID" value="SMP56812.1"/>
    <property type="molecule type" value="Genomic_DNA"/>
</dbReference>
<protein>
    <submittedName>
        <fullName evidence="1">Serine O-acetyltransferase</fullName>
    </submittedName>
</protein>
<dbReference type="Gene3D" id="2.160.10.10">
    <property type="entry name" value="Hexapeptide repeat proteins"/>
    <property type="match status" value="1"/>
</dbReference>
<proteinExistence type="predicted"/>
<accession>A0AA45WW64</accession>
<keyword evidence="2" id="KW-1185">Reference proteome</keyword>
<evidence type="ECO:0000313" key="1">
    <source>
        <dbReference type="EMBL" id="SMP56812.1"/>
    </source>
</evidence>
<gene>
    <name evidence="1" type="ORF">SAMN06296020_106111</name>
</gene>
<sequence>MEMKMEICREDLINLVNLQLNNLLGSSGNVKNYVDTTLERLSKCFKLTKDKYYRSSNNCKFSPYHSGQYSIFLYYLANTIHREAGDSELSTKLYYLNKIMNSVDWYYEIALPEYFGVEHPMGSVLGRARYSDGFYIFQGCTVGGDKGTNPNYPQIGKNVIMYSNSTVLGEVNIGKNVIISTGTTIINENIPDGCIVFGHSPNLLIKEKSLSEINKHISEFWLI</sequence>
<name>A0AA45WW64_9CLOT</name>